<accession>A0A8J5MC30</accession>
<organism evidence="1 2">
    <name type="scientific">Phytophthora aleatoria</name>
    <dbReference type="NCBI Taxonomy" id="2496075"/>
    <lineage>
        <taxon>Eukaryota</taxon>
        <taxon>Sar</taxon>
        <taxon>Stramenopiles</taxon>
        <taxon>Oomycota</taxon>
        <taxon>Peronosporomycetes</taxon>
        <taxon>Peronosporales</taxon>
        <taxon>Peronosporaceae</taxon>
        <taxon>Phytophthora</taxon>
    </lineage>
</organism>
<evidence type="ECO:0000313" key="1">
    <source>
        <dbReference type="EMBL" id="KAG6944670.1"/>
    </source>
</evidence>
<proteinExistence type="predicted"/>
<dbReference type="Proteomes" id="UP000709295">
    <property type="component" value="Unassembled WGS sequence"/>
</dbReference>
<protein>
    <submittedName>
        <fullName evidence="1">Uncharacterized protein</fullName>
    </submittedName>
</protein>
<evidence type="ECO:0000313" key="2">
    <source>
        <dbReference type="Proteomes" id="UP000709295"/>
    </source>
</evidence>
<keyword evidence="2" id="KW-1185">Reference proteome</keyword>
<name>A0A8J5MC30_9STRA</name>
<comment type="caution">
    <text evidence="1">The sequence shown here is derived from an EMBL/GenBank/DDBJ whole genome shotgun (WGS) entry which is preliminary data.</text>
</comment>
<dbReference type="AlphaFoldDB" id="A0A8J5MC30"/>
<gene>
    <name evidence="1" type="ORF">JG688_00016963</name>
</gene>
<sequence>MAMARAAVPKWAVQGTTMDHIVGDFIMRTRVKCSDISVVYLAPNGWDVPQAGCKWRASMWTTGQTVETAFGGAAATSDRAHQNRVLYMLAKHFAGIRFR</sequence>
<dbReference type="EMBL" id="JAENGY010002308">
    <property type="protein sequence ID" value="KAG6944670.1"/>
    <property type="molecule type" value="Genomic_DNA"/>
</dbReference>
<reference evidence="1" key="1">
    <citation type="submission" date="2021-01" db="EMBL/GenBank/DDBJ databases">
        <title>Phytophthora aleatoria, a newly-described species from Pinus radiata is distinct from Phytophthora cactorum isolates based on comparative genomics.</title>
        <authorList>
            <person name="Mcdougal R."/>
            <person name="Panda P."/>
            <person name="Williams N."/>
            <person name="Studholme D.J."/>
        </authorList>
    </citation>
    <scope>NUCLEOTIDE SEQUENCE</scope>
    <source>
        <strain evidence="1">NZFS 4037</strain>
    </source>
</reference>